<dbReference type="GO" id="GO:0003723">
    <property type="term" value="F:RNA binding"/>
    <property type="evidence" value="ECO:0007669"/>
    <property type="project" value="InterPro"/>
</dbReference>
<dbReference type="InterPro" id="IPR050188">
    <property type="entry name" value="RluA_PseudoU_synthase"/>
</dbReference>
<protein>
    <recommendedName>
        <fullName evidence="1">Pseudouridine synthase RsuA/RluA-like domain-containing protein</fullName>
    </recommendedName>
</protein>
<evidence type="ECO:0000313" key="3">
    <source>
        <dbReference type="Proteomes" id="UP001178507"/>
    </source>
</evidence>
<dbReference type="Proteomes" id="UP001178507">
    <property type="component" value="Unassembled WGS sequence"/>
</dbReference>
<gene>
    <name evidence="2" type="ORF">EVOR1521_LOCUS25878</name>
</gene>
<dbReference type="GO" id="GO:0009982">
    <property type="term" value="F:pseudouridine synthase activity"/>
    <property type="evidence" value="ECO:0007669"/>
    <property type="project" value="InterPro"/>
</dbReference>
<feature type="domain" description="Pseudouridine synthase RsuA/RluA-like" evidence="1">
    <location>
        <begin position="188"/>
        <end position="352"/>
    </location>
</feature>
<dbReference type="SUPFAM" id="SSF55120">
    <property type="entry name" value="Pseudouridine synthase"/>
    <property type="match status" value="1"/>
</dbReference>
<dbReference type="InterPro" id="IPR020103">
    <property type="entry name" value="PsdUridine_synth_cat_dom_sf"/>
</dbReference>
<dbReference type="Pfam" id="PF00849">
    <property type="entry name" value="PseudoU_synth_2"/>
    <property type="match status" value="1"/>
</dbReference>
<name>A0AA36JCJ5_9DINO</name>
<dbReference type="PANTHER" id="PTHR21600">
    <property type="entry name" value="MITOCHONDRIAL RNA PSEUDOURIDINE SYNTHASE"/>
    <property type="match status" value="1"/>
</dbReference>
<dbReference type="PROSITE" id="PS01129">
    <property type="entry name" value="PSI_RLU"/>
    <property type="match status" value="1"/>
</dbReference>
<evidence type="ECO:0000259" key="1">
    <source>
        <dbReference type="Pfam" id="PF00849"/>
    </source>
</evidence>
<reference evidence="2" key="1">
    <citation type="submission" date="2023-08" db="EMBL/GenBank/DDBJ databases">
        <authorList>
            <person name="Chen Y."/>
            <person name="Shah S."/>
            <person name="Dougan E. K."/>
            <person name="Thang M."/>
            <person name="Chan C."/>
        </authorList>
    </citation>
    <scope>NUCLEOTIDE SEQUENCE</scope>
</reference>
<dbReference type="EMBL" id="CAUJNA010003482">
    <property type="protein sequence ID" value="CAJ1403137.1"/>
    <property type="molecule type" value="Genomic_DNA"/>
</dbReference>
<dbReference type="Gene3D" id="3.30.2350.10">
    <property type="entry name" value="Pseudouridine synthase"/>
    <property type="match status" value="1"/>
</dbReference>
<organism evidence="2 3">
    <name type="scientific">Effrenium voratum</name>
    <dbReference type="NCBI Taxonomy" id="2562239"/>
    <lineage>
        <taxon>Eukaryota</taxon>
        <taxon>Sar</taxon>
        <taxon>Alveolata</taxon>
        <taxon>Dinophyceae</taxon>
        <taxon>Suessiales</taxon>
        <taxon>Symbiodiniaceae</taxon>
        <taxon>Effrenium</taxon>
    </lineage>
</organism>
<dbReference type="PANTHER" id="PTHR21600:SF52">
    <property type="entry name" value="PSEUDOURIDINE SYNTHASE RSUA_RLUA-LIKE DOMAIN-CONTAINING PROTEIN"/>
    <property type="match status" value="1"/>
</dbReference>
<dbReference type="InterPro" id="IPR006145">
    <property type="entry name" value="PsdUridine_synth_RsuA/RluA"/>
</dbReference>
<proteinExistence type="predicted"/>
<sequence>MPRAKGDIAAQVWATDKGDIAQVWATDRSLLVQLSLREDGAARIAQLELMAAVVTLICHVGVAILTLDKMAGQVHCLLFGIKQALERQQLRSPGVLFSRVNQTETARCSLERLQAPLDLLALGAVYYRPPRSRRFGRLGSTLLPLDSPDRLQAQEVLLQEAGELRIHTQPKRYGVQPIISEQLHFCGDYVVVDKPCGIPCAPHVSNGREWLIPLAAAAAAARLKRGRELRACQRLDVSTSGLVVLARTKAAADHFQQLLRGGRVRKIYRAQIPGKIALLPEHLDNWISDSVFGVPAPRLIAPLGADVEHGTHKWRRAQTSVLSQQPSQKEKLELRLKLHSGRTHQLRAQLSSHGAVIDEDRLYAPLAGFQWLSPADDPEAAERVDRGGKAAGTDDPIALQCCEVSFDGLTVRSGEPWRQGTWTTLIMS</sequence>
<dbReference type="InterPro" id="IPR006224">
    <property type="entry name" value="PsdUridine_synth_RluA-like_CS"/>
</dbReference>
<evidence type="ECO:0000313" key="2">
    <source>
        <dbReference type="EMBL" id="CAJ1403137.1"/>
    </source>
</evidence>
<dbReference type="GO" id="GO:0000455">
    <property type="term" value="P:enzyme-directed rRNA pseudouridine synthesis"/>
    <property type="evidence" value="ECO:0007669"/>
    <property type="project" value="TreeGrafter"/>
</dbReference>
<comment type="caution">
    <text evidence="2">The sequence shown here is derived from an EMBL/GenBank/DDBJ whole genome shotgun (WGS) entry which is preliminary data.</text>
</comment>
<keyword evidence="3" id="KW-1185">Reference proteome</keyword>
<dbReference type="AlphaFoldDB" id="A0AA36JCJ5"/>
<dbReference type="CDD" id="cd02869">
    <property type="entry name" value="PseudoU_synth_RluA_like"/>
    <property type="match status" value="1"/>
</dbReference>
<accession>A0AA36JCJ5</accession>